<gene>
    <name evidence="4" type="ORF">QVZ43_03910</name>
</gene>
<dbReference type="Pfam" id="PF00583">
    <property type="entry name" value="Acetyltransf_1"/>
    <property type="match status" value="1"/>
</dbReference>
<evidence type="ECO:0000256" key="2">
    <source>
        <dbReference type="ARBA" id="ARBA00023315"/>
    </source>
</evidence>
<reference evidence="4" key="1">
    <citation type="submission" date="2023-07" db="EMBL/GenBank/DDBJ databases">
        <title>Marinobacter sp. chi1 genome sequencing and assembly.</title>
        <authorList>
            <person name="Park S."/>
        </authorList>
    </citation>
    <scope>NUCLEOTIDE SEQUENCE</scope>
    <source>
        <strain evidence="4">Chi1</strain>
    </source>
</reference>
<name>A0ABT8VY11_9GAMM</name>
<dbReference type="InterPro" id="IPR000182">
    <property type="entry name" value="GNAT_dom"/>
</dbReference>
<protein>
    <submittedName>
        <fullName evidence="4">GNAT family N-acetyltransferase</fullName>
    </submittedName>
</protein>
<evidence type="ECO:0000313" key="5">
    <source>
        <dbReference type="Proteomes" id="UP001168640"/>
    </source>
</evidence>
<dbReference type="InterPro" id="IPR016181">
    <property type="entry name" value="Acyl_CoA_acyltransferase"/>
</dbReference>
<dbReference type="PROSITE" id="PS51186">
    <property type="entry name" value="GNAT"/>
    <property type="match status" value="1"/>
</dbReference>
<sequence length="162" mass="18249">MTAVVRAIQDSDWTAIDKIQWQSYPDDLHEDIAVLRHKQQLSPDTCWVVVDGGGEVQGYLLAHRWRSTTEVPALDQPLPAVGGNVMYIHDMALAPSARGRRLSRLLWQALIEQVRRENLTTLALVAVNDSQDYWQHRGFEITTPVAAEKGYGARAVQMIMTL</sequence>
<proteinExistence type="predicted"/>
<feature type="domain" description="N-acetyltransferase" evidence="3">
    <location>
        <begin position="3"/>
        <end position="162"/>
    </location>
</feature>
<comment type="caution">
    <text evidence="4">The sequence shown here is derived from an EMBL/GenBank/DDBJ whole genome shotgun (WGS) entry which is preliminary data.</text>
</comment>
<dbReference type="RefSeq" id="WP_302908948.1">
    <property type="nucleotide sequence ID" value="NZ_JAUMIS010000001.1"/>
</dbReference>
<evidence type="ECO:0000313" key="4">
    <source>
        <dbReference type="EMBL" id="MDO3720854.1"/>
    </source>
</evidence>
<keyword evidence="2" id="KW-0012">Acyltransferase</keyword>
<organism evidence="4 5">
    <name type="scientific">Marinobacter suaedae</name>
    <dbReference type="NCBI Taxonomy" id="3057675"/>
    <lineage>
        <taxon>Bacteria</taxon>
        <taxon>Pseudomonadati</taxon>
        <taxon>Pseudomonadota</taxon>
        <taxon>Gammaproteobacteria</taxon>
        <taxon>Pseudomonadales</taxon>
        <taxon>Marinobacteraceae</taxon>
        <taxon>Marinobacter</taxon>
    </lineage>
</organism>
<dbReference type="SUPFAM" id="SSF55729">
    <property type="entry name" value="Acyl-CoA N-acyltransferases (Nat)"/>
    <property type="match status" value="1"/>
</dbReference>
<dbReference type="CDD" id="cd04301">
    <property type="entry name" value="NAT_SF"/>
    <property type="match status" value="1"/>
</dbReference>
<evidence type="ECO:0000259" key="3">
    <source>
        <dbReference type="PROSITE" id="PS51186"/>
    </source>
</evidence>
<dbReference type="InterPro" id="IPR050832">
    <property type="entry name" value="Bact_Acetyltransf"/>
</dbReference>
<evidence type="ECO:0000256" key="1">
    <source>
        <dbReference type="ARBA" id="ARBA00022679"/>
    </source>
</evidence>
<dbReference type="Gene3D" id="3.40.630.30">
    <property type="match status" value="1"/>
</dbReference>
<keyword evidence="1" id="KW-0808">Transferase</keyword>
<dbReference type="Proteomes" id="UP001168640">
    <property type="component" value="Unassembled WGS sequence"/>
</dbReference>
<dbReference type="PANTHER" id="PTHR43877">
    <property type="entry name" value="AMINOALKYLPHOSPHONATE N-ACETYLTRANSFERASE-RELATED-RELATED"/>
    <property type="match status" value="1"/>
</dbReference>
<dbReference type="EMBL" id="JAUMIS010000001">
    <property type="protein sequence ID" value="MDO3720854.1"/>
    <property type="molecule type" value="Genomic_DNA"/>
</dbReference>
<keyword evidence="5" id="KW-1185">Reference proteome</keyword>
<accession>A0ABT8VY11</accession>